<dbReference type="PRINTS" id="PR01036">
    <property type="entry name" value="TCRTETB"/>
</dbReference>
<feature type="domain" description="Major facilitator superfamily (MFS) profile" evidence="8">
    <location>
        <begin position="8"/>
        <end position="396"/>
    </location>
</feature>
<dbReference type="PANTHER" id="PTHR43124:SF3">
    <property type="entry name" value="CHLORAMPHENICOL EFFLUX PUMP RV0191"/>
    <property type="match status" value="1"/>
</dbReference>
<dbReference type="Gene3D" id="1.20.1250.20">
    <property type="entry name" value="MFS general substrate transporter like domains"/>
    <property type="match status" value="1"/>
</dbReference>
<dbReference type="STRING" id="1390249.BHU72_02280"/>
<keyword evidence="6 7" id="KW-0472">Membrane</keyword>
<dbReference type="EMBL" id="MJAT01000012">
    <property type="protein sequence ID" value="OEH85645.1"/>
    <property type="molecule type" value="Genomic_DNA"/>
</dbReference>
<dbReference type="InterPro" id="IPR011701">
    <property type="entry name" value="MFS"/>
</dbReference>
<keyword evidence="3" id="KW-1003">Cell membrane</keyword>
<feature type="transmembrane region" description="Helical" evidence="7">
    <location>
        <begin position="372"/>
        <end position="392"/>
    </location>
</feature>
<feature type="transmembrane region" description="Helical" evidence="7">
    <location>
        <begin position="46"/>
        <end position="65"/>
    </location>
</feature>
<dbReference type="GO" id="GO:0005886">
    <property type="term" value="C:plasma membrane"/>
    <property type="evidence" value="ECO:0007669"/>
    <property type="project" value="UniProtKB-SubCell"/>
</dbReference>
<dbReference type="InterPro" id="IPR005829">
    <property type="entry name" value="Sugar_transporter_CS"/>
</dbReference>
<reference evidence="9 10" key="1">
    <citation type="submission" date="2016-09" db="EMBL/GenBank/DDBJ databases">
        <title>Desulfuribacillus arsenicus sp. nov., an obligately anaerobic, dissimilatory arsenic- and antimonate-reducing bacterium isolated from anoxic sediments.</title>
        <authorList>
            <person name="Abin C.A."/>
            <person name="Hollibaugh J.T."/>
        </authorList>
    </citation>
    <scope>NUCLEOTIDE SEQUENCE [LARGE SCALE GENOMIC DNA]</scope>
    <source>
        <strain evidence="9 10">MLFW-2</strain>
    </source>
</reference>
<evidence type="ECO:0000256" key="5">
    <source>
        <dbReference type="ARBA" id="ARBA00022989"/>
    </source>
</evidence>
<dbReference type="RefSeq" id="WP_069701729.1">
    <property type="nucleotide sequence ID" value="NZ_MJAT01000012.1"/>
</dbReference>
<evidence type="ECO:0000256" key="1">
    <source>
        <dbReference type="ARBA" id="ARBA00004651"/>
    </source>
</evidence>
<feature type="transmembrane region" description="Helical" evidence="7">
    <location>
        <begin position="155"/>
        <end position="184"/>
    </location>
</feature>
<dbReference type="InterPro" id="IPR020846">
    <property type="entry name" value="MFS_dom"/>
</dbReference>
<feature type="transmembrane region" description="Helical" evidence="7">
    <location>
        <begin position="342"/>
        <end position="366"/>
    </location>
</feature>
<feature type="transmembrane region" description="Helical" evidence="7">
    <location>
        <begin position="308"/>
        <end position="330"/>
    </location>
</feature>
<dbReference type="GO" id="GO:0022857">
    <property type="term" value="F:transmembrane transporter activity"/>
    <property type="evidence" value="ECO:0007669"/>
    <property type="project" value="InterPro"/>
</dbReference>
<feature type="transmembrane region" description="Helical" evidence="7">
    <location>
        <begin position="74"/>
        <end position="96"/>
    </location>
</feature>
<dbReference type="Pfam" id="PF07690">
    <property type="entry name" value="MFS_1"/>
    <property type="match status" value="1"/>
</dbReference>
<keyword evidence="10" id="KW-1185">Reference proteome</keyword>
<dbReference type="PROSITE" id="PS50850">
    <property type="entry name" value="MFS"/>
    <property type="match status" value="1"/>
</dbReference>
<dbReference type="PANTHER" id="PTHR43124">
    <property type="entry name" value="PURINE EFFLUX PUMP PBUE"/>
    <property type="match status" value="1"/>
</dbReference>
<feature type="transmembrane region" description="Helical" evidence="7">
    <location>
        <begin position="217"/>
        <end position="238"/>
    </location>
</feature>
<proteinExistence type="predicted"/>
<comment type="caution">
    <text evidence="9">The sequence shown here is derived from an EMBL/GenBank/DDBJ whole genome shotgun (WGS) entry which is preliminary data.</text>
</comment>
<protein>
    <submittedName>
        <fullName evidence="9">MFS transporter</fullName>
    </submittedName>
</protein>
<comment type="subcellular location">
    <subcellularLocation>
        <location evidence="1">Cell membrane</location>
        <topology evidence="1">Multi-pass membrane protein</topology>
    </subcellularLocation>
</comment>
<feature type="transmembrane region" description="Helical" evidence="7">
    <location>
        <begin position="284"/>
        <end position="302"/>
    </location>
</feature>
<evidence type="ECO:0000313" key="10">
    <source>
        <dbReference type="Proteomes" id="UP000095255"/>
    </source>
</evidence>
<gene>
    <name evidence="9" type="ORF">BHU72_02280</name>
</gene>
<dbReference type="InterPro" id="IPR036259">
    <property type="entry name" value="MFS_trans_sf"/>
</dbReference>
<keyword evidence="4 7" id="KW-0812">Transmembrane</keyword>
<evidence type="ECO:0000313" key="9">
    <source>
        <dbReference type="EMBL" id="OEH85645.1"/>
    </source>
</evidence>
<dbReference type="OrthoDB" id="2986280at2"/>
<evidence type="ECO:0000259" key="8">
    <source>
        <dbReference type="PROSITE" id="PS50850"/>
    </source>
</evidence>
<evidence type="ECO:0000256" key="2">
    <source>
        <dbReference type="ARBA" id="ARBA00022448"/>
    </source>
</evidence>
<keyword evidence="5 7" id="KW-1133">Transmembrane helix</keyword>
<accession>A0A1E5L690</accession>
<dbReference type="CDD" id="cd17474">
    <property type="entry name" value="MFS_YfmO_like"/>
    <property type="match status" value="1"/>
</dbReference>
<sequence length="398" mass="41895">MDEKMKWSLAGLCLVPLVMVLGNSMLIPVLPALKNELGISQFEASLIITAFSIPAGIVIPVAGYLSDHYGRKKVIVPALLVYALGGVIAGLGAVILKENSYPVIMAGRVIQGVGAAGTAPIAMALASDIFTGAARSKALGVIEAFNGLGKVLSPILGSLIALIVWYAVFFAFPLLCIPFAIIVWMKVTEPSGNLNKQPVKQYLKGILKIFSKQGATLLAAFLAGSITLFILFGLLFYLSDILEEKYHIDGVYKGFVLALPLLVMATTSYVTGKKVKSKPKKMKSIAVTGLIVIAVGSGAAIISTNTYFQMSALMIIGFGSGLVLPCLNTIITGSISAEERGLVTSLYGSVRFFGVAIGPPVFGFLMKISSQIMFGAMSILAGITAAIAFFVIKVKKSG</sequence>
<evidence type="ECO:0000256" key="6">
    <source>
        <dbReference type="ARBA" id="ARBA00023136"/>
    </source>
</evidence>
<feature type="transmembrane region" description="Helical" evidence="7">
    <location>
        <begin position="250"/>
        <end position="272"/>
    </location>
</feature>
<evidence type="ECO:0000256" key="3">
    <source>
        <dbReference type="ARBA" id="ARBA00022475"/>
    </source>
</evidence>
<keyword evidence="2" id="KW-0813">Transport</keyword>
<organism evidence="9 10">
    <name type="scientific">Desulfuribacillus stibiiarsenatis</name>
    <dbReference type="NCBI Taxonomy" id="1390249"/>
    <lineage>
        <taxon>Bacteria</taxon>
        <taxon>Bacillati</taxon>
        <taxon>Bacillota</taxon>
        <taxon>Desulfuribacillia</taxon>
        <taxon>Desulfuribacillales</taxon>
        <taxon>Desulfuribacillaceae</taxon>
        <taxon>Desulfuribacillus</taxon>
    </lineage>
</organism>
<evidence type="ECO:0000256" key="4">
    <source>
        <dbReference type="ARBA" id="ARBA00022692"/>
    </source>
</evidence>
<dbReference type="SUPFAM" id="SSF103473">
    <property type="entry name" value="MFS general substrate transporter"/>
    <property type="match status" value="1"/>
</dbReference>
<dbReference type="PROSITE" id="PS00216">
    <property type="entry name" value="SUGAR_TRANSPORT_1"/>
    <property type="match status" value="1"/>
</dbReference>
<name>A0A1E5L690_9FIRM</name>
<evidence type="ECO:0000256" key="7">
    <source>
        <dbReference type="SAM" id="Phobius"/>
    </source>
</evidence>
<dbReference type="AlphaFoldDB" id="A0A1E5L690"/>
<dbReference type="Proteomes" id="UP000095255">
    <property type="component" value="Unassembled WGS sequence"/>
</dbReference>
<dbReference type="InterPro" id="IPR050189">
    <property type="entry name" value="MFS_Efflux_Transporters"/>
</dbReference>